<gene>
    <name evidence="1" type="ORF">AYBTSS11_LOCUS26416</name>
</gene>
<dbReference type="EMBL" id="OY731406">
    <property type="protein sequence ID" value="CAJ1974341.1"/>
    <property type="molecule type" value="Genomic_DNA"/>
</dbReference>
<sequence>MLISYHEVSEDCFDHCVCLGLLLWVQVLLVEEELVQYKKGTHILQHDYHQSRLHWETFEPDK</sequence>
<proteinExistence type="predicted"/>
<dbReference type="Proteomes" id="UP001189624">
    <property type="component" value="Chromosome 9"/>
</dbReference>
<accession>A0AA86TDB2</accession>
<organism evidence="1 2">
    <name type="scientific">Sphenostylis stenocarpa</name>
    <dbReference type="NCBI Taxonomy" id="92480"/>
    <lineage>
        <taxon>Eukaryota</taxon>
        <taxon>Viridiplantae</taxon>
        <taxon>Streptophyta</taxon>
        <taxon>Embryophyta</taxon>
        <taxon>Tracheophyta</taxon>
        <taxon>Spermatophyta</taxon>
        <taxon>Magnoliopsida</taxon>
        <taxon>eudicotyledons</taxon>
        <taxon>Gunneridae</taxon>
        <taxon>Pentapetalae</taxon>
        <taxon>rosids</taxon>
        <taxon>fabids</taxon>
        <taxon>Fabales</taxon>
        <taxon>Fabaceae</taxon>
        <taxon>Papilionoideae</taxon>
        <taxon>50 kb inversion clade</taxon>
        <taxon>NPAAA clade</taxon>
        <taxon>indigoferoid/millettioid clade</taxon>
        <taxon>Phaseoleae</taxon>
        <taxon>Sphenostylis</taxon>
    </lineage>
</organism>
<name>A0AA86TDB2_9FABA</name>
<dbReference type="Gramene" id="rna-AYBTSS11_LOCUS26416">
    <property type="protein sequence ID" value="CAJ1974341.1"/>
    <property type="gene ID" value="gene-AYBTSS11_LOCUS26416"/>
</dbReference>
<keyword evidence="2" id="KW-1185">Reference proteome</keyword>
<dbReference type="AlphaFoldDB" id="A0AA86TDB2"/>
<reference evidence="1" key="1">
    <citation type="submission" date="2023-10" db="EMBL/GenBank/DDBJ databases">
        <authorList>
            <person name="Domelevo Entfellner J.-B."/>
        </authorList>
    </citation>
    <scope>NUCLEOTIDE SEQUENCE</scope>
</reference>
<evidence type="ECO:0000313" key="1">
    <source>
        <dbReference type="EMBL" id="CAJ1974341.1"/>
    </source>
</evidence>
<protein>
    <submittedName>
        <fullName evidence="1">Uncharacterized protein</fullName>
    </submittedName>
</protein>
<evidence type="ECO:0000313" key="2">
    <source>
        <dbReference type="Proteomes" id="UP001189624"/>
    </source>
</evidence>